<proteinExistence type="predicted"/>
<feature type="region of interest" description="Disordered" evidence="1">
    <location>
        <begin position="103"/>
        <end position="254"/>
    </location>
</feature>
<dbReference type="AlphaFoldDB" id="A0A151GVM6"/>
<dbReference type="RefSeq" id="XP_040660511.1">
    <property type="nucleotide sequence ID" value="XM_040799628.1"/>
</dbReference>
<dbReference type="GeneID" id="63714943"/>
<accession>A0A151GVM6</accession>
<dbReference type="PANTHER" id="PTHR37012">
    <property type="entry name" value="B-ZIP TRANSCRIPTION FACTOR (EUROFUNG)-RELATED"/>
    <property type="match status" value="1"/>
</dbReference>
<organism evidence="2 3">
    <name type="scientific">Drechmeria coniospora</name>
    <name type="common">Nematophagous fungus</name>
    <name type="synonym">Meria coniospora</name>
    <dbReference type="NCBI Taxonomy" id="98403"/>
    <lineage>
        <taxon>Eukaryota</taxon>
        <taxon>Fungi</taxon>
        <taxon>Dikarya</taxon>
        <taxon>Ascomycota</taxon>
        <taxon>Pezizomycotina</taxon>
        <taxon>Sordariomycetes</taxon>
        <taxon>Hypocreomycetidae</taxon>
        <taxon>Hypocreales</taxon>
        <taxon>Ophiocordycipitaceae</taxon>
        <taxon>Drechmeria</taxon>
    </lineage>
</organism>
<dbReference type="Proteomes" id="UP000076580">
    <property type="component" value="Chromosome 01"/>
</dbReference>
<evidence type="ECO:0000313" key="3">
    <source>
        <dbReference type="Proteomes" id="UP000076580"/>
    </source>
</evidence>
<sequence>MTIPTLLPPRLVRGLWTQMLSAAIRVEEAEADAEAEATSYRGRHRAPRISSGFRPGPTGATPCPPSAALLARLCPSRLGPFSSPPLPPPLLYALPPEAAAGVGWPGQPAGMGSGAPRNGLEDGDGSPVEGRSPGLKREADSLSKDGEGDTSAAPGDEDVPDSKKRKKTTGRSSSSRGVANLTPEQLAKKRATGRLLPSPRPGPVMARDDVPPLRADDGRDAMLRPYASVPRPRPSADSTDADREAQRAVRERTRNQIETLERRIQELTSLDPYQELQAVVRSKEAVEKENAAIKRQLASVVGILNPIIGAGKSSIPIPPPPSPVS</sequence>
<dbReference type="PANTHER" id="PTHR37012:SF2">
    <property type="entry name" value="BZIP DOMAIN-CONTAINING PROTEIN-RELATED"/>
    <property type="match status" value="1"/>
</dbReference>
<name>A0A151GVM6_DRECN</name>
<dbReference type="CDD" id="cd14688">
    <property type="entry name" value="bZIP_YAP"/>
    <property type="match status" value="1"/>
</dbReference>
<feature type="compositionally biased region" description="Basic and acidic residues" evidence="1">
    <location>
        <begin position="206"/>
        <end position="222"/>
    </location>
</feature>
<evidence type="ECO:0000313" key="2">
    <source>
        <dbReference type="EMBL" id="KYK61159.1"/>
    </source>
</evidence>
<dbReference type="EMBL" id="LAYC01000001">
    <property type="protein sequence ID" value="KYK61159.1"/>
    <property type="molecule type" value="Genomic_DNA"/>
</dbReference>
<keyword evidence="3" id="KW-1185">Reference proteome</keyword>
<evidence type="ECO:0000256" key="1">
    <source>
        <dbReference type="SAM" id="MobiDB-lite"/>
    </source>
</evidence>
<dbReference type="Gene3D" id="1.20.5.170">
    <property type="match status" value="1"/>
</dbReference>
<gene>
    <name evidence="2" type="ORF">DCS_02300</name>
</gene>
<feature type="region of interest" description="Disordered" evidence="1">
    <location>
        <begin position="37"/>
        <end position="60"/>
    </location>
</feature>
<protein>
    <submittedName>
        <fullName evidence="2">Uncharacterized protein</fullName>
    </submittedName>
</protein>
<feature type="compositionally biased region" description="Basic and acidic residues" evidence="1">
    <location>
        <begin position="240"/>
        <end position="254"/>
    </location>
</feature>
<comment type="caution">
    <text evidence="2">The sequence shown here is derived from an EMBL/GenBank/DDBJ whole genome shotgun (WGS) entry which is preliminary data.</text>
</comment>
<feature type="compositionally biased region" description="Basic and acidic residues" evidence="1">
    <location>
        <begin position="135"/>
        <end position="147"/>
    </location>
</feature>
<dbReference type="InParanoid" id="A0A151GVM6"/>
<reference evidence="2 3" key="1">
    <citation type="journal article" date="2016" name="Sci. Rep.">
        <title>Insights into Adaptations to a Near-Obligate Nematode Endoparasitic Lifestyle from the Finished Genome of Drechmeria coniospora.</title>
        <authorList>
            <person name="Zhang L."/>
            <person name="Zhou Z."/>
            <person name="Guo Q."/>
            <person name="Fokkens L."/>
            <person name="Miskei M."/>
            <person name="Pocsi I."/>
            <person name="Zhang W."/>
            <person name="Chen M."/>
            <person name="Wang L."/>
            <person name="Sun Y."/>
            <person name="Donzelli B.G."/>
            <person name="Gibson D.M."/>
            <person name="Nelson D.R."/>
            <person name="Luo J.G."/>
            <person name="Rep M."/>
            <person name="Liu H."/>
            <person name="Yang S."/>
            <person name="Wang J."/>
            <person name="Krasnoff S.B."/>
            <person name="Xu Y."/>
            <person name="Molnar I."/>
            <person name="Lin M."/>
        </authorList>
    </citation>
    <scope>NUCLEOTIDE SEQUENCE [LARGE SCALE GENOMIC DNA]</scope>
    <source>
        <strain evidence="2 3">ARSEF 6962</strain>
    </source>
</reference>